<feature type="transmembrane region" description="Helical" evidence="6">
    <location>
        <begin position="386"/>
        <end position="405"/>
    </location>
</feature>
<gene>
    <name evidence="7" type="ORF">EFB08_08090</name>
</gene>
<evidence type="ECO:0000256" key="3">
    <source>
        <dbReference type="ARBA" id="ARBA00022692"/>
    </source>
</evidence>
<evidence type="ECO:0000256" key="5">
    <source>
        <dbReference type="ARBA" id="ARBA00023136"/>
    </source>
</evidence>
<feature type="transmembrane region" description="Helical" evidence="6">
    <location>
        <begin position="411"/>
        <end position="433"/>
    </location>
</feature>
<feature type="transmembrane region" description="Helical" evidence="6">
    <location>
        <begin position="47"/>
        <end position="67"/>
    </location>
</feature>
<dbReference type="EMBL" id="RJJD01000004">
    <property type="protein sequence ID" value="RNI28590.1"/>
    <property type="molecule type" value="Genomic_DNA"/>
</dbReference>
<feature type="transmembrane region" description="Helical" evidence="6">
    <location>
        <begin position="149"/>
        <end position="174"/>
    </location>
</feature>
<feature type="transmembrane region" description="Helical" evidence="6">
    <location>
        <begin position="235"/>
        <end position="256"/>
    </location>
</feature>
<protein>
    <submittedName>
        <fullName evidence="7">Lipopolysaccharide biosynthesis protein</fullName>
    </submittedName>
</protein>
<dbReference type="GO" id="GO:0005886">
    <property type="term" value="C:plasma membrane"/>
    <property type="evidence" value="ECO:0007669"/>
    <property type="project" value="UniProtKB-SubCell"/>
</dbReference>
<proteinExistence type="predicted"/>
<evidence type="ECO:0000256" key="1">
    <source>
        <dbReference type="ARBA" id="ARBA00004651"/>
    </source>
</evidence>
<feature type="transmembrane region" description="Helical" evidence="6">
    <location>
        <begin position="445"/>
        <end position="463"/>
    </location>
</feature>
<evidence type="ECO:0000256" key="6">
    <source>
        <dbReference type="SAM" id="Phobius"/>
    </source>
</evidence>
<keyword evidence="5 6" id="KW-0472">Membrane</keyword>
<organism evidence="7 8">
    <name type="scientific">Rufibacter latericius</name>
    <dbReference type="NCBI Taxonomy" id="2487040"/>
    <lineage>
        <taxon>Bacteria</taxon>
        <taxon>Pseudomonadati</taxon>
        <taxon>Bacteroidota</taxon>
        <taxon>Cytophagia</taxon>
        <taxon>Cytophagales</taxon>
        <taxon>Hymenobacteraceae</taxon>
        <taxon>Rufibacter</taxon>
    </lineage>
</organism>
<keyword evidence="4 6" id="KW-1133">Transmembrane helix</keyword>
<dbReference type="Pfam" id="PF13440">
    <property type="entry name" value="Polysacc_synt_3"/>
    <property type="match status" value="1"/>
</dbReference>
<keyword evidence="8" id="KW-1185">Reference proteome</keyword>
<reference evidence="7 8" key="1">
    <citation type="submission" date="2018-11" db="EMBL/GenBank/DDBJ databases">
        <title>Rufibacter latericius sp. nov., isolated from water in Baiyang Lake.</title>
        <authorList>
            <person name="Yang Y."/>
        </authorList>
    </citation>
    <scope>NUCLEOTIDE SEQUENCE [LARGE SCALE GENOMIC DNA]</scope>
    <source>
        <strain evidence="7 8">R-22-1c-1</strain>
    </source>
</reference>
<comment type="caution">
    <text evidence="7">The sequence shown here is derived from an EMBL/GenBank/DDBJ whole genome shotgun (WGS) entry which is preliminary data.</text>
</comment>
<feature type="transmembrane region" description="Helical" evidence="6">
    <location>
        <begin position="276"/>
        <end position="296"/>
    </location>
</feature>
<dbReference type="PANTHER" id="PTHR30250">
    <property type="entry name" value="PST FAMILY PREDICTED COLANIC ACID TRANSPORTER"/>
    <property type="match status" value="1"/>
</dbReference>
<evidence type="ECO:0000313" key="8">
    <source>
        <dbReference type="Proteomes" id="UP000272117"/>
    </source>
</evidence>
<feature type="transmembrane region" description="Helical" evidence="6">
    <location>
        <begin position="469"/>
        <end position="489"/>
    </location>
</feature>
<dbReference type="Proteomes" id="UP000272117">
    <property type="component" value="Unassembled WGS sequence"/>
</dbReference>
<name>A0A3M9MSV6_9BACT</name>
<dbReference type="PANTHER" id="PTHR30250:SF11">
    <property type="entry name" value="O-ANTIGEN TRANSPORTER-RELATED"/>
    <property type="match status" value="1"/>
</dbReference>
<feature type="transmembrane region" description="Helical" evidence="6">
    <location>
        <begin position="357"/>
        <end position="374"/>
    </location>
</feature>
<evidence type="ECO:0000256" key="4">
    <source>
        <dbReference type="ARBA" id="ARBA00022989"/>
    </source>
</evidence>
<accession>A0A3M9MSV6</accession>
<evidence type="ECO:0000256" key="2">
    <source>
        <dbReference type="ARBA" id="ARBA00022475"/>
    </source>
</evidence>
<evidence type="ECO:0000313" key="7">
    <source>
        <dbReference type="EMBL" id="RNI28590.1"/>
    </source>
</evidence>
<keyword evidence="2" id="KW-1003">Cell membrane</keyword>
<dbReference type="InterPro" id="IPR050833">
    <property type="entry name" value="Poly_Biosynth_Transport"/>
</dbReference>
<dbReference type="OrthoDB" id="9814608at2"/>
<feature type="transmembrane region" description="Helical" evidence="6">
    <location>
        <begin position="87"/>
        <end position="106"/>
    </location>
</feature>
<comment type="subcellular location">
    <subcellularLocation>
        <location evidence="1">Cell membrane</location>
        <topology evidence="1">Multi-pass membrane protein</topology>
    </subcellularLocation>
</comment>
<feature type="transmembrane region" description="Helical" evidence="6">
    <location>
        <begin position="317"/>
        <end position="337"/>
    </location>
</feature>
<feature type="transmembrane region" description="Helical" evidence="6">
    <location>
        <begin position="118"/>
        <end position="137"/>
    </location>
</feature>
<feature type="transmembrane region" description="Helical" evidence="6">
    <location>
        <begin position="194"/>
        <end position="215"/>
    </location>
</feature>
<sequence length="501" mass="56727">MSIAKKLVGQTAAYGLSSIVGRALNYLLVPLYTGVFAPAEYGVVTKLYAIVAFLNIVYTYGMETAFFRYANKPGVDRRALYHKVQTLLLTSSLLFTAVIFLFSSPIATQLGYPGREKYIVWLAITMAVDAISAIPFARLRLENKAVRFAIIRLTNIFLVIAGNLFFLLFCRHVYEGKYLAELRPFIETIYDPELGVGYIFLVNMIANLLFIPMLWKEFSDFRFKLSLGEMQPMLVYAFPILVMGLAGATNEMLSRLMLEDWLPEGFYSGVSNEDALGIFGANYKLAIMMSLMIQAFRYSAEPFFFSQSQDKNSPATFAVVMRWFVIVCALAYLGISANLDLFQYFLGQKAYRTGMEVVPVLLLAYLFNGVYYNLTVWFKLTDKTQYGTYITIFGAIVTVVANFLLIPVLGYMGSAIAAFLCYFTMSVVCYVIGQKYFPVPYPIKAIFGYLLLASALIWLANAWEMENFWLRQAYHFALCGIFIAVVWVVEKPLQRQVKAVK</sequence>
<feature type="transmembrane region" description="Helical" evidence="6">
    <location>
        <begin position="12"/>
        <end position="35"/>
    </location>
</feature>
<dbReference type="AlphaFoldDB" id="A0A3M9MSV6"/>
<dbReference type="RefSeq" id="WP_123126447.1">
    <property type="nucleotide sequence ID" value="NZ_RJJD01000004.1"/>
</dbReference>
<keyword evidence="3 6" id="KW-0812">Transmembrane</keyword>